<dbReference type="OrthoDB" id="2968783at2"/>
<keyword evidence="1" id="KW-0472">Membrane</keyword>
<organism evidence="2 3">
    <name type="scientific">Halobacillus litoralis</name>
    <dbReference type="NCBI Taxonomy" id="45668"/>
    <lineage>
        <taxon>Bacteria</taxon>
        <taxon>Bacillati</taxon>
        <taxon>Bacillota</taxon>
        <taxon>Bacilli</taxon>
        <taxon>Bacillales</taxon>
        <taxon>Bacillaceae</taxon>
        <taxon>Halobacillus</taxon>
    </lineage>
</organism>
<keyword evidence="1" id="KW-1133">Transmembrane helix</keyword>
<dbReference type="EMBL" id="WMEZ01000003">
    <property type="protein sequence ID" value="MYL50010.1"/>
    <property type="molecule type" value="Genomic_DNA"/>
</dbReference>
<dbReference type="Proteomes" id="UP000447393">
    <property type="component" value="Unassembled WGS sequence"/>
</dbReference>
<accession>A0A845E408</accession>
<dbReference type="AlphaFoldDB" id="A0A845E408"/>
<protein>
    <submittedName>
        <fullName evidence="2">Uncharacterized protein</fullName>
    </submittedName>
</protein>
<dbReference type="RefSeq" id="WP_160915035.1">
    <property type="nucleotide sequence ID" value="NZ_WMEZ01000003.1"/>
</dbReference>
<evidence type="ECO:0000313" key="2">
    <source>
        <dbReference type="EMBL" id="MYL50010.1"/>
    </source>
</evidence>
<gene>
    <name evidence="2" type="ORF">GLV98_10975</name>
</gene>
<name>A0A845E408_9BACI</name>
<evidence type="ECO:0000313" key="3">
    <source>
        <dbReference type="Proteomes" id="UP000447393"/>
    </source>
</evidence>
<reference evidence="2 3" key="1">
    <citation type="submission" date="2019-11" db="EMBL/GenBank/DDBJ databases">
        <title>Genome sequences of 17 halophilic strains isolated from different environments.</title>
        <authorList>
            <person name="Furrow R.E."/>
        </authorList>
    </citation>
    <scope>NUCLEOTIDE SEQUENCE [LARGE SCALE GENOMIC DNA]</scope>
    <source>
        <strain evidence="2 3">22505_10_Sand</strain>
    </source>
</reference>
<comment type="caution">
    <text evidence="2">The sequence shown here is derived from an EMBL/GenBank/DDBJ whole genome shotgun (WGS) entry which is preliminary data.</text>
</comment>
<feature type="transmembrane region" description="Helical" evidence="1">
    <location>
        <begin position="164"/>
        <end position="187"/>
    </location>
</feature>
<evidence type="ECO:0000256" key="1">
    <source>
        <dbReference type="SAM" id="Phobius"/>
    </source>
</evidence>
<proteinExistence type="predicted"/>
<sequence>MKSRLLHPLLMLLFILLLIPNIAYGAMDPEEVEEIKREAPLHVIGSVESDELVKDLSTEDSPKQLRKMELSVQQYRKAPASINRERSIEVYYTYIPSWIAMAGGSKMDLYEGDEIEIWLQKGGDGWEPAAGGNTVEHLSYVENRKEPIPEPKVHAVKESFNGTLGVLVMSGIVIVLLLGLFLTPLAFPK</sequence>
<keyword evidence="1" id="KW-0812">Transmembrane</keyword>